<evidence type="ECO:0000256" key="2">
    <source>
        <dbReference type="ARBA" id="ARBA00005677"/>
    </source>
</evidence>
<evidence type="ECO:0000256" key="4">
    <source>
        <dbReference type="ARBA" id="ARBA00023128"/>
    </source>
</evidence>
<evidence type="ECO:0000256" key="1">
    <source>
        <dbReference type="ARBA" id="ARBA00004173"/>
    </source>
</evidence>
<dbReference type="Gene3D" id="3.30.780.10">
    <property type="entry name" value="SUI1-like domain"/>
    <property type="match status" value="1"/>
</dbReference>
<comment type="subcellular location">
    <subcellularLocation>
        <location evidence="1">Mitochondrion</location>
    </subcellularLocation>
</comment>
<evidence type="ECO:0000313" key="9">
    <source>
        <dbReference type="Proteomes" id="UP001152795"/>
    </source>
</evidence>
<evidence type="ECO:0000256" key="6">
    <source>
        <dbReference type="ARBA" id="ARBA00035191"/>
    </source>
</evidence>
<evidence type="ECO:0000313" key="8">
    <source>
        <dbReference type="EMBL" id="CAB3983055.1"/>
    </source>
</evidence>
<keyword evidence="3" id="KW-0689">Ribosomal protein</keyword>
<organism evidence="8 9">
    <name type="scientific">Paramuricea clavata</name>
    <name type="common">Red gorgonian</name>
    <name type="synonym">Violescent sea-whip</name>
    <dbReference type="NCBI Taxonomy" id="317549"/>
    <lineage>
        <taxon>Eukaryota</taxon>
        <taxon>Metazoa</taxon>
        <taxon>Cnidaria</taxon>
        <taxon>Anthozoa</taxon>
        <taxon>Octocorallia</taxon>
        <taxon>Malacalcyonacea</taxon>
        <taxon>Plexauridae</taxon>
        <taxon>Paramuricea</taxon>
    </lineage>
</organism>
<proteinExistence type="inferred from homology"/>
<protein>
    <recommendedName>
        <fullName evidence="6">Large ribosomal subunit protein mL49</fullName>
    </recommendedName>
    <alternativeName>
        <fullName evidence="7">39S ribosomal protein L49, mitochondrial</fullName>
    </alternativeName>
</protein>
<accession>A0A7D9HI39</accession>
<evidence type="ECO:0000256" key="5">
    <source>
        <dbReference type="ARBA" id="ARBA00023274"/>
    </source>
</evidence>
<keyword evidence="4" id="KW-0496">Mitochondrion</keyword>
<dbReference type="EMBL" id="CACRXK020000570">
    <property type="protein sequence ID" value="CAB3983055.1"/>
    <property type="molecule type" value="Genomic_DNA"/>
</dbReference>
<name>A0A7D9HI39_PARCT</name>
<comment type="similarity">
    <text evidence="2">Belongs to the mitochondrion-specific ribosomal protein mL49 family.</text>
</comment>
<gene>
    <name evidence="8" type="ORF">PACLA_8A048005</name>
</gene>
<dbReference type="PANTHER" id="PTHR13477">
    <property type="entry name" value="MITOCHONDRIAL 39S RIBOSOMAL PROTEIN L49"/>
    <property type="match status" value="1"/>
</dbReference>
<dbReference type="Pfam" id="PF05046">
    <property type="entry name" value="Img2"/>
    <property type="match status" value="1"/>
</dbReference>
<dbReference type="PANTHER" id="PTHR13477:SF0">
    <property type="entry name" value="LARGE RIBOSOMAL SUBUNIT PROTEIN ML49"/>
    <property type="match status" value="1"/>
</dbReference>
<evidence type="ECO:0000256" key="3">
    <source>
        <dbReference type="ARBA" id="ARBA00022980"/>
    </source>
</evidence>
<evidence type="ECO:0000256" key="7">
    <source>
        <dbReference type="ARBA" id="ARBA00035545"/>
    </source>
</evidence>
<keyword evidence="9" id="KW-1185">Reference proteome</keyword>
<comment type="caution">
    <text evidence="8">The sequence shown here is derived from an EMBL/GenBank/DDBJ whole genome shotgun (WGS) entry which is preliminary data.</text>
</comment>
<dbReference type="Proteomes" id="UP001152795">
    <property type="component" value="Unassembled WGS sequence"/>
</dbReference>
<dbReference type="GO" id="GO:0006412">
    <property type="term" value="P:translation"/>
    <property type="evidence" value="ECO:0007669"/>
    <property type="project" value="InterPro"/>
</dbReference>
<reference evidence="8" key="1">
    <citation type="submission" date="2020-04" db="EMBL/GenBank/DDBJ databases">
        <authorList>
            <person name="Alioto T."/>
            <person name="Alioto T."/>
            <person name="Gomez Garrido J."/>
        </authorList>
    </citation>
    <scope>NUCLEOTIDE SEQUENCE</scope>
    <source>
        <strain evidence="8">A484AB</strain>
    </source>
</reference>
<keyword evidence="5" id="KW-0687">Ribonucleoprotein</keyword>
<dbReference type="AlphaFoldDB" id="A0A7D9HI39"/>
<sequence length="151" mass="17282">MAARMTPFSRYFNLFSQNTPILHCLKAYKPGLKTRVCAVAFSYEVRSERLEEIAKSPSGWVPPLNPPPSLPFEIKRSRTNNLPVYVDKKRGGSLVLTVIRNIKGDLNELVRFLKENLGEEVHFQTNEITSQVKIKGYHKEAVVRLLKEHGF</sequence>
<dbReference type="GO" id="GO:0005762">
    <property type="term" value="C:mitochondrial large ribosomal subunit"/>
    <property type="evidence" value="ECO:0007669"/>
    <property type="project" value="TreeGrafter"/>
</dbReference>
<dbReference type="OrthoDB" id="19439at2759"/>
<dbReference type="GO" id="GO:0003735">
    <property type="term" value="F:structural constituent of ribosome"/>
    <property type="evidence" value="ECO:0007669"/>
    <property type="project" value="InterPro"/>
</dbReference>
<dbReference type="InterPro" id="IPR007740">
    <property type="entry name" value="Ribosomal_mL49"/>
</dbReference>